<reference evidence="9" key="1">
    <citation type="journal article" date="2021" name="Sci. Rep.">
        <title>Diploid genomic architecture of Nitzschia inconspicua, an elite biomass production diatom.</title>
        <authorList>
            <person name="Oliver A."/>
            <person name="Podell S."/>
            <person name="Pinowska A."/>
            <person name="Traller J.C."/>
            <person name="Smith S.R."/>
            <person name="McClure R."/>
            <person name="Beliaev A."/>
            <person name="Bohutskyi P."/>
            <person name="Hill E.A."/>
            <person name="Rabines A."/>
            <person name="Zheng H."/>
            <person name="Allen L.Z."/>
            <person name="Kuo A."/>
            <person name="Grigoriev I.V."/>
            <person name="Allen A.E."/>
            <person name="Hazlebeck D."/>
            <person name="Allen E.E."/>
        </authorList>
    </citation>
    <scope>NUCLEOTIDE SEQUENCE</scope>
    <source>
        <strain evidence="9">Hildebrandi</strain>
    </source>
</reference>
<feature type="transmembrane region" description="Helical" evidence="8">
    <location>
        <begin position="380"/>
        <end position="406"/>
    </location>
</feature>
<name>A0A9K3L6L8_9STRA</name>
<dbReference type="AlphaFoldDB" id="A0A9K3L6L8"/>
<organism evidence="9 10">
    <name type="scientific">Nitzschia inconspicua</name>
    <dbReference type="NCBI Taxonomy" id="303405"/>
    <lineage>
        <taxon>Eukaryota</taxon>
        <taxon>Sar</taxon>
        <taxon>Stramenopiles</taxon>
        <taxon>Ochrophyta</taxon>
        <taxon>Bacillariophyta</taxon>
        <taxon>Bacillariophyceae</taxon>
        <taxon>Bacillariophycidae</taxon>
        <taxon>Bacillariales</taxon>
        <taxon>Bacillariaceae</taxon>
        <taxon>Nitzschia</taxon>
    </lineage>
</organism>
<comment type="caution">
    <text evidence="9">The sequence shown here is derived from an EMBL/GenBank/DDBJ whole genome shotgun (WGS) entry which is preliminary data.</text>
</comment>
<dbReference type="Proteomes" id="UP000693970">
    <property type="component" value="Unassembled WGS sequence"/>
</dbReference>
<keyword evidence="5" id="KW-0443">Lipid metabolism</keyword>
<evidence type="ECO:0000256" key="1">
    <source>
        <dbReference type="ARBA" id="ARBA00004477"/>
    </source>
</evidence>
<keyword evidence="3" id="KW-0256">Endoplasmic reticulum</keyword>
<evidence type="ECO:0000256" key="8">
    <source>
        <dbReference type="SAM" id="Phobius"/>
    </source>
</evidence>
<proteinExistence type="predicted"/>
<dbReference type="PANTHER" id="PTHR21212">
    <property type="entry name" value="BERNARDINELLI-SEIP CONGENITAL LIPODYSTROPHY 2 HOMOLOG BSCL2 PROTEIN"/>
    <property type="match status" value="1"/>
</dbReference>
<feature type="transmembrane region" description="Helical" evidence="8">
    <location>
        <begin position="75"/>
        <end position="100"/>
    </location>
</feature>
<keyword evidence="2 8" id="KW-0812">Transmembrane</keyword>
<feature type="region of interest" description="Disordered" evidence="7">
    <location>
        <begin position="488"/>
        <end position="528"/>
    </location>
</feature>
<sequence length="528" mass="60133">MVDRSQRRDSAAAMGLLLEALASSTSLIRQRQEYYGLGLPPPPPPPPHGNPFVFEQYGPATESTFIGFFPWIKRLIWYLFVGTILLCSSLCLYGVFYNAVMPGLHASEKLYFYYEGMVQRPDISIVNATTTKSNDNGKNILENDAETCDNNNTINMTINETDVQSQTTPISLYSVDDSNNHDHDLPSMQQQQQQRQLLLLKQRRSAQATADLFSRQDQWIAHHPDIIPNPKAQTRILPRNVAHYIEVVLDLPESERNRKVGIFGVLVELQSNNGTLLASSLRTARMPHESKWIAVVRKTVCIVPILLGALQESRRVLVPSFRFFVESERLPLRYVTVSVIMSPEKTQQNEGGEGDCLEVLYGYLHVGKELTEFQRLLKEWFFTCMVFGTMFFYGIQVMLLLGLQAYRAIQRERREREEIHSWEENDASDILPFDDTADSTSLHGRVERGSRPDNYPPMEENFDGNHSHHNTEEEFYVDDRNDAVFFECDGSFPDGQEGEWEDLPTETTGSFGHAPPPPTFGATRIPDD</sequence>
<dbReference type="GO" id="GO:0006629">
    <property type="term" value="P:lipid metabolic process"/>
    <property type="evidence" value="ECO:0007669"/>
    <property type="project" value="UniProtKB-KW"/>
</dbReference>
<dbReference type="Pfam" id="PF06775">
    <property type="entry name" value="Seipin"/>
    <property type="match status" value="1"/>
</dbReference>
<dbReference type="GO" id="GO:0140042">
    <property type="term" value="P:lipid droplet formation"/>
    <property type="evidence" value="ECO:0007669"/>
    <property type="project" value="UniProtKB-ARBA"/>
</dbReference>
<evidence type="ECO:0000313" key="10">
    <source>
        <dbReference type="Proteomes" id="UP000693970"/>
    </source>
</evidence>
<evidence type="ECO:0000256" key="3">
    <source>
        <dbReference type="ARBA" id="ARBA00022824"/>
    </source>
</evidence>
<dbReference type="PANTHER" id="PTHR21212:SF0">
    <property type="entry name" value="SEIPIN"/>
    <property type="match status" value="1"/>
</dbReference>
<evidence type="ECO:0000256" key="4">
    <source>
        <dbReference type="ARBA" id="ARBA00022989"/>
    </source>
</evidence>
<accession>A0A9K3L6L8</accession>
<comment type="subcellular location">
    <subcellularLocation>
        <location evidence="1">Endoplasmic reticulum membrane</location>
        <topology evidence="1">Multi-pass membrane protein</topology>
    </subcellularLocation>
</comment>
<dbReference type="InterPro" id="IPR009617">
    <property type="entry name" value="Seipin"/>
</dbReference>
<evidence type="ECO:0000256" key="2">
    <source>
        <dbReference type="ARBA" id="ARBA00022692"/>
    </source>
</evidence>
<dbReference type="CDD" id="cd23995">
    <property type="entry name" value="Seipin_BSCL2_like"/>
    <property type="match status" value="1"/>
</dbReference>
<dbReference type="GO" id="GO:0005789">
    <property type="term" value="C:endoplasmic reticulum membrane"/>
    <property type="evidence" value="ECO:0007669"/>
    <property type="project" value="UniProtKB-SubCell"/>
</dbReference>
<evidence type="ECO:0000256" key="6">
    <source>
        <dbReference type="ARBA" id="ARBA00023136"/>
    </source>
</evidence>
<evidence type="ECO:0000256" key="5">
    <source>
        <dbReference type="ARBA" id="ARBA00023098"/>
    </source>
</evidence>
<dbReference type="EMBL" id="JAGRRH010000015">
    <property type="protein sequence ID" value="KAG7356704.1"/>
    <property type="molecule type" value="Genomic_DNA"/>
</dbReference>
<keyword evidence="4 8" id="KW-1133">Transmembrane helix</keyword>
<keyword evidence="10" id="KW-1185">Reference proteome</keyword>
<gene>
    <name evidence="9" type="ORF">IV203_001390</name>
</gene>
<keyword evidence="6 8" id="KW-0472">Membrane</keyword>
<evidence type="ECO:0000256" key="7">
    <source>
        <dbReference type="SAM" id="MobiDB-lite"/>
    </source>
</evidence>
<protein>
    <submittedName>
        <fullName evidence="9">Seipin-like protein</fullName>
    </submittedName>
</protein>
<feature type="region of interest" description="Disordered" evidence="7">
    <location>
        <begin position="438"/>
        <end position="470"/>
    </location>
</feature>
<evidence type="ECO:0000313" key="9">
    <source>
        <dbReference type="EMBL" id="KAG7356704.1"/>
    </source>
</evidence>
<dbReference type="OrthoDB" id="3990054at2759"/>
<reference evidence="9" key="2">
    <citation type="submission" date="2021-04" db="EMBL/GenBank/DDBJ databases">
        <authorList>
            <person name="Podell S."/>
        </authorList>
    </citation>
    <scope>NUCLEOTIDE SEQUENCE</scope>
    <source>
        <strain evidence="9">Hildebrandi</strain>
    </source>
</reference>